<evidence type="ECO:0000256" key="1">
    <source>
        <dbReference type="ARBA" id="ARBA00001974"/>
    </source>
</evidence>
<dbReference type="Pfam" id="PF01593">
    <property type="entry name" value="Amino_oxidase"/>
    <property type="match status" value="1"/>
</dbReference>
<comment type="cofactor">
    <cofactor evidence="1">
        <name>FAD</name>
        <dbReference type="ChEBI" id="CHEBI:57692"/>
    </cofactor>
</comment>
<evidence type="ECO:0000259" key="6">
    <source>
        <dbReference type="Pfam" id="PF01593"/>
    </source>
</evidence>
<dbReference type="Gene3D" id="3.50.50.60">
    <property type="entry name" value="FAD/NAD(P)-binding domain"/>
    <property type="match status" value="1"/>
</dbReference>
<comment type="caution">
    <text evidence="7">The sequence shown here is derived from an EMBL/GenBank/DDBJ whole genome shotgun (WGS) entry which is preliminary data.</text>
</comment>
<dbReference type="PRINTS" id="PR00757">
    <property type="entry name" value="AMINEOXDASEF"/>
</dbReference>
<dbReference type="EMBL" id="WOCE01000004">
    <property type="protein sequence ID" value="KAE9615083.1"/>
    <property type="molecule type" value="Genomic_DNA"/>
</dbReference>
<feature type="domain" description="Amine oxidase" evidence="6">
    <location>
        <begin position="37"/>
        <end position="458"/>
    </location>
</feature>
<comment type="similarity">
    <text evidence="3">Belongs to the flavin monoamine oxidase family.</text>
</comment>
<name>A0A6A4QN80_LUPAL</name>
<evidence type="ECO:0000313" key="8">
    <source>
        <dbReference type="Proteomes" id="UP000447434"/>
    </source>
</evidence>
<dbReference type="GO" id="GO:0005777">
    <property type="term" value="C:peroxisome"/>
    <property type="evidence" value="ECO:0007669"/>
    <property type="project" value="TreeGrafter"/>
</dbReference>
<dbReference type="InterPro" id="IPR002937">
    <property type="entry name" value="Amino_oxidase"/>
</dbReference>
<dbReference type="OrthoDB" id="5046242at2759"/>
<dbReference type="PANTHER" id="PTHR10742">
    <property type="entry name" value="FLAVIN MONOAMINE OXIDASE"/>
    <property type="match status" value="1"/>
</dbReference>
<dbReference type="GO" id="GO:0046592">
    <property type="term" value="F:polyamine oxidase activity"/>
    <property type="evidence" value="ECO:0007669"/>
    <property type="project" value="TreeGrafter"/>
</dbReference>
<feature type="binding site" evidence="5">
    <location>
        <position position="38"/>
    </location>
    <ligand>
        <name>FAD</name>
        <dbReference type="ChEBI" id="CHEBI:57692"/>
    </ligand>
</feature>
<dbReference type="SUPFAM" id="SSF51905">
    <property type="entry name" value="FAD/NAD(P)-binding domain"/>
    <property type="match status" value="1"/>
</dbReference>
<dbReference type="Gene3D" id="3.90.660.10">
    <property type="match status" value="1"/>
</dbReference>
<evidence type="ECO:0000256" key="5">
    <source>
        <dbReference type="PIRSR" id="PIRSR601613-1"/>
    </source>
</evidence>
<evidence type="ECO:0000313" key="7">
    <source>
        <dbReference type="EMBL" id="KAE9615083.1"/>
    </source>
</evidence>
<protein>
    <submittedName>
        <fullName evidence="7">Putative oxidoreductase</fullName>
    </submittedName>
</protein>
<dbReference type="InterPro" id="IPR001613">
    <property type="entry name" value="Flavin_amine_oxidase"/>
</dbReference>
<dbReference type="PANTHER" id="PTHR10742:SF228">
    <property type="entry name" value="POLYAMINE OXIDASE 4-RELATED"/>
    <property type="match status" value="1"/>
</dbReference>
<dbReference type="Proteomes" id="UP000447434">
    <property type="component" value="Chromosome 4"/>
</dbReference>
<evidence type="ECO:0000256" key="4">
    <source>
        <dbReference type="ARBA" id="ARBA00023002"/>
    </source>
</evidence>
<organism evidence="7 8">
    <name type="scientific">Lupinus albus</name>
    <name type="common">White lupine</name>
    <name type="synonym">Lupinus termis</name>
    <dbReference type="NCBI Taxonomy" id="3870"/>
    <lineage>
        <taxon>Eukaryota</taxon>
        <taxon>Viridiplantae</taxon>
        <taxon>Streptophyta</taxon>
        <taxon>Embryophyta</taxon>
        <taxon>Tracheophyta</taxon>
        <taxon>Spermatophyta</taxon>
        <taxon>Magnoliopsida</taxon>
        <taxon>eudicotyledons</taxon>
        <taxon>Gunneridae</taxon>
        <taxon>Pentapetalae</taxon>
        <taxon>rosids</taxon>
        <taxon>fabids</taxon>
        <taxon>Fabales</taxon>
        <taxon>Fabaceae</taxon>
        <taxon>Papilionoideae</taxon>
        <taxon>50 kb inversion clade</taxon>
        <taxon>genistoids sensu lato</taxon>
        <taxon>core genistoids</taxon>
        <taxon>Genisteae</taxon>
        <taxon>Lupinus</taxon>
    </lineage>
</organism>
<reference evidence="8" key="1">
    <citation type="journal article" date="2020" name="Nat. Commun.">
        <title>Genome sequence of the cluster root forming white lupin.</title>
        <authorList>
            <person name="Hufnagel B."/>
            <person name="Marques A."/>
            <person name="Soriano A."/>
            <person name="Marques L."/>
            <person name="Divol F."/>
            <person name="Doumas P."/>
            <person name="Sallet E."/>
            <person name="Mancinotti D."/>
            <person name="Carrere S."/>
            <person name="Marande W."/>
            <person name="Arribat S."/>
            <person name="Keller J."/>
            <person name="Huneau C."/>
            <person name="Blein T."/>
            <person name="Aime D."/>
            <person name="Laguerre M."/>
            <person name="Taylor J."/>
            <person name="Schubert V."/>
            <person name="Nelson M."/>
            <person name="Geu-Flores F."/>
            <person name="Crespi M."/>
            <person name="Gallardo-Guerrero K."/>
            <person name="Delaux P.-M."/>
            <person name="Salse J."/>
            <person name="Berges H."/>
            <person name="Guyot R."/>
            <person name="Gouzy J."/>
            <person name="Peret B."/>
        </authorList>
    </citation>
    <scope>NUCLEOTIDE SEQUENCE [LARGE SCALE GENOMIC DNA]</scope>
    <source>
        <strain evidence="8">cv. Amiga</strain>
    </source>
</reference>
<dbReference type="AlphaFoldDB" id="A0A6A4QN80"/>
<dbReference type="GO" id="GO:0006598">
    <property type="term" value="P:polyamine catabolic process"/>
    <property type="evidence" value="ECO:0007669"/>
    <property type="project" value="TreeGrafter"/>
</dbReference>
<dbReference type="InterPro" id="IPR050281">
    <property type="entry name" value="Flavin_monoamine_oxidase"/>
</dbReference>
<dbReference type="InterPro" id="IPR036188">
    <property type="entry name" value="FAD/NAD-bd_sf"/>
</dbReference>
<accession>A0A6A4QN80</accession>
<feature type="binding site" evidence="5">
    <location>
        <position position="246"/>
    </location>
    <ligand>
        <name>FAD</name>
        <dbReference type="ChEBI" id="CHEBI:57692"/>
    </ligand>
</feature>
<gene>
    <name evidence="7" type="ORF">Lalb_Chr04g0251541</name>
</gene>
<feature type="binding site" evidence="5">
    <location>
        <position position="352"/>
    </location>
    <ligand>
        <name>substrate</name>
    </ligand>
</feature>
<keyword evidence="4" id="KW-0560">Oxidoreductase</keyword>
<dbReference type="SUPFAM" id="SSF54373">
    <property type="entry name" value="FAD-linked reductases, C-terminal domain"/>
    <property type="match status" value="1"/>
</dbReference>
<comment type="pathway">
    <text evidence="2">Amine and polyamine degradation; spermine degradation.</text>
</comment>
<evidence type="ECO:0000256" key="2">
    <source>
        <dbReference type="ARBA" id="ARBA00004723"/>
    </source>
</evidence>
<keyword evidence="8" id="KW-1185">Reference proteome</keyword>
<proteinExistence type="inferred from homology"/>
<evidence type="ECO:0000256" key="3">
    <source>
        <dbReference type="ARBA" id="ARBA00005995"/>
    </source>
</evidence>
<sequence length="493" mass="54990">MDPKELFSTNVIDDTIASHVKRQCSPQPSVIVIGAGISGIAAARRLYDASFKVTVLESRDRVGGRIHTDYSFDCPVDMGASWLHGVCNENPMAPLIRGLGLKLYRTSGDDSILYDHDLESYMLFNMDGHQVPPHMVTEVGENFKRIMEETEKVRDDHPDDMSVHQAISIVLNRHPELRQQGLAHEVLQWYICRMEAWFAADADMLSLKTWDQEDVLSGGHGLMVQGYDPVIKALAKDLDIRLNHRVIKISNGCNKAMVTVEDGRNFVADAVLVTVPVGVLQAQLIEFVPKLPDWKFAAIKDLGVGNENKIALRFDKVFWPNVEFLGIVAPTSYACGYFLNLHKATGHPILVYMAAGRFACDLEKLSNESTVNFVMLQLKKMFPGASNPIQYLVSRWGSDPNSFGCYTYDLVGKPDDLYDRLRAPLGNLFFGGEAVCMDDHQGSVHGAYSAGIMAADNCHKYILEKQGHMENPPLVSVRHEILETTIPLQISRI</sequence>